<organism evidence="1 2">
    <name type="scientific">Gulo gulo</name>
    <name type="common">Wolverine</name>
    <name type="synonym">Gluton</name>
    <dbReference type="NCBI Taxonomy" id="48420"/>
    <lineage>
        <taxon>Eukaryota</taxon>
        <taxon>Metazoa</taxon>
        <taxon>Chordata</taxon>
        <taxon>Craniata</taxon>
        <taxon>Vertebrata</taxon>
        <taxon>Euteleostomi</taxon>
        <taxon>Mammalia</taxon>
        <taxon>Eutheria</taxon>
        <taxon>Laurasiatheria</taxon>
        <taxon>Carnivora</taxon>
        <taxon>Caniformia</taxon>
        <taxon>Musteloidea</taxon>
        <taxon>Mustelidae</taxon>
        <taxon>Guloninae</taxon>
        <taxon>Gulo</taxon>
    </lineage>
</organism>
<comment type="caution">
    <text evidence="1">The sequence shown here is derived from an EMBL/GenBank/DDBJ whole genome shotgun (WGS) entry which is preliminary data.</text>
</comment>
<dbReference type="Proteomes" id="UP000269945">
    <property type="component" value="Unassembled WGS sequence"/>
</dbReference>
<reference evidence="1 2" key="1">
    <citation type="submission" date="2018-10" db="EMBL/GenBank/DDBJ databases">
        <authorList>
            <person name="Ekblom R."/>
            <person name="Jareborg N."/>
        </authorList>
    </citation>
    <scope>NUCLEOTIDE SEQUENCE [LARGE SCALE GENOMIC DNA]</scope>
    <source>
        <tissue evidence="1">Muscle</tissue>
    </source>
</reference>
<proteinExistence type="predicted"/>
<dbReference type="AlphaFoldDB" id="A0A9X9LDV1"/>
<evidence type="ECO:0000313" key="2">
    <source>
        <dbReference type="Proteomes" id="UP000269945"/>
    </source>
</evidence>
<accession>A0A9X9LDV1</accession>
<sequence length="102" mass="11228">MMTSLTSHAGGDNARVPEETIWRQADPDLPLYSVPVTLHFHQNLSRHLFWGHIYQHGLGSGSVPGHLPLIGNHWPLHNHRGLGGCDLHGHFADGNHAGGVFY</sequence>
<keyword evidence="2" id="KW-1185">Reference proteome</keyword>
<dbReference type="EMBL" id="CYRY02001129">
    <property type="protein sequence ID" value="VCW61706.1"/>
    <property type="molecule type" value="Genomic_DNA"/>
</dbReference>
<protein>
    <submittedName>
        <fullName evidence="1">Uncharacterized protein</fullName>
    </submittedName>
</protein>
<evidence type="ECO:0000313" key="1">
    <source>
        <dbReference type="EMBL" id="VCW61706.1"/>
    </source>
</evidence>
<name>A0A9X9LDV1_GULGU</name>
<feature type="non-terminal residue" evidence="1">
    <location>
        <position position="102"/>
    </location>
</feature>
<gene>
    <name evidence="1" type="ORF">BN2614_LOCUS3</name>
</gene>